<dbReference type="AlphaFoldDB" id="A0A1Y2DU62"/>
<dbReference type="Proteomes" id="UP000193689">
    <property type="component" value="Unassembled WGS sequence"/>
</dbReference>
<keyword evidence="3" id="KW-1185">Reference proteome</keyword>
<dbReference type="RefSeq" id="XP_040714011.1">
    <property type="nucleotide sequence ID" value="XM_040854340.1"/>
</dbReference>
<feature type="compositionally biased region" description="Basic and acidic residues" evidence="1">
    <location>
        <begin position="84"/>
        <end position="109"/>
    </location>
</feature>
<dbReference type="InParanoid" id="A0A1Y2DU62"/>
<reference evidence="2 3" key="1">
    <citation type="submission" date="2016-07" db="EMBL/GenBank/DDBJ databases">
        <title>Pervasive Adenine N6-methylation of Active Genes in Fungi.</title>
        <authorList>
            <consortium name="DOE Joint Genome Institute"/>
            <person name="Mondo S.J."/>
            <person name="Dannebaum R.O."/>
            <person name="Kuo R.C."/>
            <person name="Labutti K."/>
            <person name="Haridas S."/>
            <person name="Kuo A."/>
            <person name="Salamov A."/>
            <person name="Ahrendt S.R."/>
            <person name="Lipzen A."/>
            <person name="Sullivan W."/>
            <person name="Andreopoulos W.B."/>
            <person name="Clum A."/>
            <person name="Lindquist E."/>
            <person name="Daum C."/>
            <person name="Ramamoorthy G.K."/>
            <person name="Gryganskyi A."/>
            <person name="Culley D."/>
            <person name="Magnuson J.K."/>
            <person name="James T.Y."/>
            <person name="O'Malley M.A."/>
            <person name="Stajich J.E."/>
            <person name="Spatafora J.W."/>
            <person name="Visel A."/>
            <person name="Grigoriev I.V."/>
        </authorList>
    </citation>
    <scope>NUCLEOTIDE SEQUENCE [LARGE SCALE GENOMIC DNA]</scope>
    <source>
        <strain evidence="2 3">CBS 129021</strain>
    </source>
</reference>
<accession>A0A1Y2DU62</accession>
<evidence type="ECO:0000313" key="3">
    <source>
        <dbReference type="Proteomes" id="UP000193689"/>
    </source>
</evidence>
<feature type="compositionally biased region" description="Basic and acidic residues" evidence="1">
    <location>
        <begin position="202"/>
        <end position="211"/>
    </location>
</feature>
<comment type="caution">
    <text evidence="2">The sequence shown here is derived from an EMBL/GenBank/DDBJ whole genome shotgun (WGS) entry which is preliminary data.</text>
</comment>
<feature type="region of interest" description="Disordered" evidence="1">
    <location>
        <begin position="1"/>
        <end position="258"/>
    </location>
</feature>
<feature type="compositionally biased region" description="Basic residues" evidence="1">
    <location>
        <begin position="43"/>
        <end position="60"/>
    </location>
</feature>
<organism evidence="2 3">
    <name type="scientific">Pseudomassariella vexata</name>
    <dbReference type="NCBI Taxonomy" id="1141098"/>
    <lineage>
        <taxon>Eukaryota</taxon>
        <taxon>Fungi</taxon>
        <taxon>Dikarya</taxon>
        <taxon>Ascomycota</taxon>
        <taxon>Pezizomycotina</taxon>
        <taxon>Sordariomycetes</taxon>
        <taxon>Xylariomycetidae</taxon>
        <taxon>Amphisphaeriales</taxon>
        <taxon>Pseudomassariaceae</taxon>
        <taxon>Pseudomassariella</taxon>
    </lineage>
</organism>
<feature type="compositionally biased region" description="Polar residues" evidence="1">
    <location>
        <begin position="243"/>
        <end position="252"/>
    </location>
</feature>
<feature type="compositionally biased region" description="Basic and acidic residues" evidence="1">
    <location>
        <begin position="61"/>
        <end position="71"/>
    </location>
</feature>
<name>A0A1Y2DU62_9PEZI</name>
<proteinExistence type="predicted"/>
<feature type="compositionally biased region" description="Polar residues" evidence="1">
    <location>
        <begin position="110"/>
        <end position="121"/>
    </location>
</feature>
<gene>
    <name evidence="2" type="ORF">BCR38DRAFT_234141</name>
</gene>
<feature type="compositionally biased region" description="Polar residues" evidence="1">
    <location>
        <begin position="297"/>
        <end position="307"/>
    </location>
</feature>
<sequence length="400" mass="43752">MSPQGTVLSMIQKDKKAKKKRGTLEGTPAKIDNAADVIESRAGPRKPRNPRTDKRAKRKKEKLERAADELRMVASASESLADSHTSEKLINDKEAQDEKEKLEALKKLSTDASATGNNQKSRTVDREPIAKHEAHSLSLPEDNFQEDVGAANAIVGGGTGKSNKSEESKTPLFEESSGMKRKRKNRDADDHPEKKRKKHKIKDREVEKNNETNEDGDDSMSGAIIDSPSEHPADMAPCKSVASYETDTNTESEAIRELPLWVSRPAYALNMRKKGTTTTREDNKESYIPVALPAVTPKSSARRTSVPISIPETPQPKPTVIPPKRQMIDALPMSWKAPKPSQEVHRKLGIPSSAASTPTRASSAHSSGSTSKYSAFLGKSTTPIPPPKIGNGLVTTNWDK</sequence>
<feature type="region of interest" description="Disordered" evidence="1">
    <location>
        <begin position="272"/>
        <end position="324"/>
    </location>
</feature>
<evidence type="ECO:0000256" key="1">
    <source>
        <dbReference type="SAM" id="MobiDB-lite"/>
    </source>
</evidence>
<feature type="compositionally biased region" description="Basic and acidic residues" evidence="1">
    <location>
        <begin position="122"/>
        <end position="135"/>
    </location>
</feature>
<dbReference type="EMBL" id="MCFJ01000009">
    <property type="protein sequence ID" value="ORY62175.1"/>
    <property type="molecule type" value="Genomic_DNA"/>
</dbReference>
<protein>
    <submittedName>
        <fullName evidence="2">Uncharacterized protein</fullName>
    </submittedName>
</protein>
<dbReference type="GeneID" id="63770552"/>
<evidence type="ECO:0000313" key="2">
    <source>
        <dbReference type="EMBL" id="ORY62175.1"/>
    </source>
</evidence>
<feature type="compositionally biased region" description="Low complexity" evidence="1">
    <location>
        <begin position="351"/>
        <end position="375"/>
    </location>
</feature>
<feature type="region of interest" description="Disordered" evidence="1">
    <location>
        <begin position="337"/>
        <end position="400"/>
    </location>
</feature>